<dbReference type="InterPro" id="IPR043502">
    <property type="entry name" value="DNA/RNA_pol_sf"/>
</dbReference>
<dbReference type="PANTHER" id="PTHR24559">
    <property type="entry name" value="TRANSPOSON TY3-I GAG-POL POLYPROTEIN"/>
    <property type="match status" value="1"/>
</dbReference>
<keyword evidence="3" id="KW-1185">Reference proteome</keyword>
<reference evidence="2" key="1">
    <citation type="submission" date="2021-03" db="EMBL/GenBank/DDBJ databases">
        <title>Draft genome sequence of rust myrtle Austropuccinia psidii MF-1, a brazilian biotype.</title>
        <authorList>
            <person name="Quecine M.C."/>
            <person name="Pachon D.M.R."/>
            <person name="Bonatelli M.L."/>
            <person name="Correr F.H."/>
            <person name="Franceschini L.M."/>
            <person name="Leite T.F."/>
            <person name="Margarido G.R.A."/>
            <person name="Almeida C.A."/>
            <person name="Ferrarezi J.A."/>
            <person name="Labate C.A."/>
        </authorList>
    </citation>
    <scope>NUCLEOTIDE SEQUENCE</scope>
    <source>
        <strain evidence="2">MF-1</strain>
    </source>
</reference>
<dbReference type="Gene3D" id="3.10.10.10">
    <property type="entry name" value="HIV Type 1 Reverse Transcriptase, subunit A, domain 1"/>
    <property type="match status" value="1"/>
</dbReference>
<dbReference type="EMBL" id="AVOT02007536">
    <property type="protein sequence ID" value="MBW0484124.1"/>
    <property type="molecule type" value="Genomic_DNA"/>
</dbReference>
<sequence>MDLIKKIGHNEIVVTTTPVLITWLDGKSRLCRDFRALNNYTKADTYPIPRITHALDKLAKARYMTKMDCMKGFHQNVFKPNYMKLLRIICYMGIYEYTRMPFGVKNAPAHFQSIMVKIIKEILEVWMVVYIDDLIIYSEIWEDHVQYIDQVVSECKPTNLKISLKCNCGQ</sequence>
<dbReference type="CDD" id="cd01647">
    <property type="entry name" value="RT_LTR"/>
    <property type="match status" value="1"/>
</dbReference>
<evidence type="ECO:0000259" key="1">
    <source>
        <dbReference type="PROSITE" id="PS50878"/>
    </source>
</evidence>
<protein>
    <recommendedName>
        <fullName evidence="1">Reverse transcriptase domain-containing protein</fullName>
    </recommendedName>
</protein>
<accession>A0A9Q3CF66</accession>
<gene>
    <name evidence="2" type="ORF">O181_023839</name>
</gene>
<dbReference type="Proteomes" id="UP000765509">
    <property type="component" value="Unassembled WGS sequence"/>
</dbReference>
<dbReference type="Gene3D" id="3.30.70.270">
    <property type="match status" value="1"/>
</dbReference>
<feature type="domain" description="Reverse transcriptase" evidence="1">
    <location>
        <begin position="1"/>
        <end position="170"/>
    </location>
</feature>
<dbReference type="PROSITE" id="PS50878">
    <property type="entry name" value="RT_POL"/>
    <property type="match status" value="1"/>
</dbReference>
<organism evidence="2 3">
    <name type="scientific">Austropuccinia psidii MF-1</name>
    <dbReference type="NCBI Taxonomy" id="1389203"/>
    <lineage>
        <taxon>Eukaryota</taxon>
        <taxon>Fungi</taxon>
        <taxon>Dikarya</taxon>
        <taxon>Basidiomycota</taxon>
        <taxon>Pucciniomycotina</taxon>
        <taxon>Pucciniomycetes</taxon>
        <taxon>Pucciniales</taxon>
        <taxon>Sphaerophragmiaceae</taxon>
        <taxon>Austropuccinia</taxon>
    </lineage>
</organism>
<evidence type="ECO:0000313" key="2">
    <source>
        <dbReference type="EMBL" id="MBW0484124.1"/>
    </source>
</evidence>
<dbReference type="InterPro" id="IPR043128">
    <property type="entry name" value="Rev_trsase/Diguanyl_cyclase"/>
</dbReference>
<dbReference type="AlphaFoldDB" id="A0A9Q3CF66"/>
<dbReference type="PANTHER" id="PTHR24559:SF444">
    <property type="entry name" value="REVERSE TRANSCRIPTASE DOMAIN-CONTAINING PROTEIN"/>
    <property type="match status" value="1"/>
</dbReference>
<dbReference type="Pfam" id="PF00078">
    <property type="entry name" value="RVT_1"/>
    <property type="match status" value="1"/>
</dbReference>
<evidence type="ECO:0000313" key="3">
    <source>
        <dbReference type="Proteomes" id="UP000765509"/>
    </source>
</evidence>
<comment type="caution">
    <text evidence="2">The sequence shown here is derived from an EMBL/GenBank/DDBJ whole genome shotgun (WGS) entry which is preliminary data.</text>
</comment>
<proteinExistence type="predicted"/>
<dbReference type="InterPro" id="IPR053134">
    <property type="entry name" value="RNA-dir_DNA_polymerase"/>
</dbReference>
<name>A0A9Q3CF66_9BASI</name>
<dbReference type="SUPFAM" id="SSF56672">
    <property type="entry name" value="DNA/RNA polymerases"/>
    <property type="match status" value="1"/>
</dbReference>
<dbReference type="InterPro" id="IPR000477">
    <property type="entry name" value="RT_dom"/>
</dbReference>